<keyword evidence="3 6" id="KW-0812">Transmembrane</keyword>
<comment type="caution">
    <text evidence="7">The sequence shown here is derived from an EMBL/GenBank/DDBJ whole genome shotgun (WGS) entry which is preliminary data.</text>
</comment>
<accession>A0A7X2IRI6</accession>
<evidence type="ECO:0000256" key="6">
    <source>
        <dbReference type="SAM" id="Phobius"/>
    </source>
</evidence>
<dbReference type="AlphaFoldDB" id="A0A7X2IRI6"/>
<dbReference type="InterPro" id="IPR050833">
    <property type="entry name" value="Poly_Biosynth_Transport"/>
</dbReference>
<dbReference type="PANTHER" id="PTHR30250">
    <property type="entry name" value="PST FAMILY PREDICTED COLANIC ACID TRANSPORTER"/>
    <property type="match status" value="1"/>
</dbReference>
<evidence type="ECO:0000256" key="1">
    <source>
        <dbReference type="ARBA" id="ARBA00004651"/>
    </source>
</evidence>
<comment type="subcellular location">
    <subcellularLocation>
        <location evidence="1">Cell membrane</location>
        <topology evidence="1">Multi-pass membrane protein</topology>
    </subcellularLocation>
</comment>
<gene>
    <name evidence="7" type="ORF">GJ700_20960</name>
</gene>
<feature type="transmembrane region" description="Helical" evidence="6">
    <location>
        <begin position="254"/>
        <end position="273"/>
    </location>
</feature>
<organism evidence="7 8">
    <name type="scientific">Pseudoduganella rivuli</name>
    <dbReference type="NCBI Taxonomy" id="2666085"/>
    <lineage>
        <taxon>Bacteria</taxon>
        <taxon>Pseudomonadati</taxon>
        <taxon>Pseudomonadota</taxon>
        <taxon>Betaproteobacteria</taxon>
        <taxon>Burkholderiales</taxon>
        <taxon>Oxalobacteraceae</taxon>
        <taxon>Telluria group</taxon>
        <taxon>Pseudoduganella</taxon>
    </lineage>
</organism>
<feature type="transmembrane region" description="Helical" evidence="6">
    <location>
        <begin position="127"/>
        <end position="145"/>
    </location>
</feature>
<proteinExistence type="predicted"/>
<evidence type="ECO:0000313" key="7">
    <source>
        <dbReference type="EMBL" id="MRV74183.1"/>
    </source>
</evidence>
<keyword evidence="5 6" id="KW-0472">Membrane</keyword>
<dbReference type="GO" id="GO:0005886">
    <property type="term" value="C:plasma membrane"/>
    <property type="evidence" value="ECO:0007669"/>
    <property type="project" value="UniProtKB-SubCell"/>
</dbReference>
<feature type="transmembrane region" description="Helical" evidence="6">
    <location>
        <begin position="187"/>
        <end position="211"/>
    </location>
</feature>
<evidence type="ECO:0000256" key="2">
    <source>
        <dbReference type="ARBA" id="ARBA00022475"/>
    </source>
</evidence>
<keyword evidence="2" id="KW-1003">Cell membrane</keyword>
<feature type="transmembrane region" description="Helical" evidence="6">
    <location>
        <begin position="408"/>
        <end position="427"/>
    </location>
</feature>
<evidence type="ECO:0000256" key="3">
    <source>
        <dbReference type="ARBA" id="ARBA00022692"/>
    </source>
</evidence>
<evidence type="ECO:0000256" key="4">
    <source>
        <dbReference type="ARBA" id="ARBA00022989"/>
    </source>
</evidence>
<evidence type="ECO:0000256" key="5">
    <source>
        <dbReference type="ARBA" id="ARBA00023136"/>
    </source>
</evidence>
<dbReference type="Pfam" id="PF13440">
    <property type="entry name" value="Polysacc_synt_3"/>
    <property type="match status" value="1"/>
</dbReference>
<keyword evidence="8" id="KW-1185">Reference proteome</keyword>
<dbReference type="Proteomes" id="UP000446768">
    <property type="component" value="Unassembled WGS sequence"/>
</dbReference>
<reference evidence="7 8" key="1">
    <citation type="submission" date="2019-11" db="EMBL/GenBank/DDBJ databases">
        <title>Novel species isolated from a subtropical stream in China.</title>
        <authorList>
            <person name="Lu H."/>
        </authorList>
    </citation>
    <scope>NUCLEOTIDE SEQUENCE [LARGE SCALE GENOMIC DNA]</scope>
    <source>
        <strain evidence="7 8">FT92W</strain>
    </source>
</reference>
<sequence length="516" mass="54492">MSGSPYGGKALKSGMAAFLAGRGASALLTFTAFALAARLLPLAEYGHYAAALALMELALALSSGGLEWVSARVLPEARMQAGGRATVRLLLQIAGLQGALVLATATVVSLAAPLLASLLGMPEARHAFMLAGVLVAVEGIGRLSRDQMLGLLMEQRFGQIAQVVRAGTLVLQLWLSPGSGTAMDANAMLWLEITAGICALMVGTALLALCLWRLRPVPAVQPGWQPPPRRVLARLAWHNFANYLLSLLYGPQIITMLVARVLGAEAVAVYGFARAFADQVRRYLPTDLLQSVVRPALIAYYASGRSFSELSVRLGLWLKSSLMALFPLLVLFTAFGEQGMAVIGGARYAQAWPVVVLLLCGAATMACRRVLELGCNTVLQSDICVRATVALLATPPLIALVLYATERLLPAVALAVAAECIFCWRVIQGLKQRGYMGHWDVQGGVRLLLAWGAASALLLAAQRAVEFTAPMAIVAVALVSAGALRAAVPLSADEGRLIAGWNGRLARLVGSRRVAA</sequence>
<dbReference type="PANTHER" id="PTHR30250:SF11">
    <property type="entry name" value="O-ANTIGEN TRANSPORTER-RELATED"/>
    <property type="match status" value="1"/>
</dbReference>
<feature type="transmembrane region" description="Helical" evidence="6">
    <location>
        <begin position="348"/>
        <end position="371"/>
    </location>
</feature>
<name>A0A7X2IRI6_9BURK</name>
<feature type="transmembrane region" description="Helical" evidence="6">
    <location>
        <begin position="89"/>
        <end position="115"/>
    </location>
</feature>
<dbReference type="RefSeq" id="WP_154377508.1">
    <property type="nucleotide sequence ID" value="NZ_WKJJ01000013.1"/>
</dbReference>
<evidence type="ECO:0000313" key="8">
    <source>
        <dbReference type="Proteomes" id="UP000446768"/>
    </source>
</evidence>
<feature type="transmembrane region" description="Helical" evidence="6">
    <location>
        <begin position="316"/>
        <end position="336"/>
    </location>
</feature>
<keyword evidence="4 6" id="KW-1133">Transmembrane helix</keyword>
<dbReference type="EMBL" id="WKJJ01000013">
    <property type="protein sequence ID" value="MRV74183.1"/>
    <property type="molecule type" value="Genomic_DNA"/>
</dbReference>
<protein>
    <submittedName>
        <fullName evidence="7">Oligosaccharide flippase family protein</fullName>
    </submittedName>
</protein>
<feature type="transmembrane region" description="Helical" evidence="6">
    <location>
        <begin position="383"/>
        <end position="402"/>
    </location>
</feature>